<dbReference type="GO" id="GO:0005886">
    <property type="term" value="C:plasma membrane"/>
    <property type="evidence" value="ECO:0007669"/>
    <property type="project" value="UniProtKB-SubCell"/>
</dbReference>
<protein>
    <recommendedName>
        <fullName evidence="9">Tripartite ATP-independent periplasmic transporters DctQ component domain-containing protein</fullName>
    </recommendedName>
</protein>
<dbReference type="InterPro" id="IPR007387">
    <property type="entry name" value="TRAP_DctQ"/>
</dbReference>
<dbReference type="InterPro" id="IPR055348">
    <property type="entry name" value="DctQ"/>
</dbReference>
<comment type="subcellular location">
    <subcellularLocation>
        <location evidence="1">Cell inner membrane</location>
        <topology evidence="1">Multi-pass membrane protein</topology>
    </subcellularLocation>
</comment>
<comment type="caution">
    <text evidence="10">The sequence shown here is derived from an EMBL/GenBank/DDBJ whole genome shotgun (WGS) entry which is preliminary data.</text>
</comment>
<reference evidence="10" key="1">
    <citation type="submission" date="2019-08" db="EMBL/GenBank/DDBJ databases">
        <authorList>
            <person name="Kucharzyk K."/>
            <person name="Murdoch R.W."/>
            <person name="Higgins S."/>
            <person name="Loffler F."/>
        </authorList>
    </citation>
    <scope>NUCLEOTIDE SEQUENCE</scope>
</reference>
<evidence type="ECO:0000256" key="1">
    <source>
        <dbReference type="ARBA" id="ARBA00004429"/>
    </source>
</evidence>
<name>A0A644XG78_9ZZZZ</name>
<keyword evidence="6 8" id="KW-1133">Transmembrane helix</keyword>
<evidence type="ECO:0000256" key="2">
    <source>
        <dbReference type="ARBA" id="ARBA00022448"/>
    </source>
</evidence>
<evidence type="ECO:0000256" key="7">
    <source>
        <dbReference type="ARBA" id="ARBA00023136"/>
    </source>
</evidence>
<evidence type="ECO:0000256" key="8">
    <source>
        <dbReference type="SAM" id="Phobius"/>
    </source>
</evidence>
<evidence type="ECO:0000313" key="10">
    <source>
        <dbReference type="EMBL" id="MPM15235.1"/>
    </source>
</evidence>
<keyword evidence="5 8" id="KW-0812">Transmembrane</keyword>
<dbReference type="PANTHER" id="PTHR35011">
    <property type="entry name" value="2,3-DIKETO-L-GULONATE TRAP TRANSPORTER SMALL PERMEASE PROTEIN YIAM"/>
    <property type="match status" value="1"/>
</dbReference>
<accession>A0A644XG78</accession>
<evidence type="ECO:0000256" key="5">
    <source>
        <dbReference type="ARBA" id="ARBA00022692"/>
    </source>
</evidence>
<feature type="transmembrane region" description="Helical" evidence="8">
    <location>
        <begin position="105"/>
        <end position="124"/>
    </location>
</feature>
<evidence type="ECO:0000256" key="3">
    <source>
        <dbReference type="ARBA" id="ARBA00022475"/>
    </source>
</evidence>
<dbReference type="Pfam" id="PF04290">
    <property type="entry name" value="DctQ"/>
    <property type="match status" value="1"/>
</dbReference>
<dbReference type="EMBL" id="VSSQ01002409">
    <property type="protein sequence ID" value="MPM15235.1"/>
    <property type="molecule type" value="Genomic_DNA"/>
</dbReference>
<feature type="domain" description="Tripartite ATP-independent periplasmic transporters DctQ component" evidence="9">
    <location>
        <begin position="43"/>
        <end position="171"/>
    </location>
</feature>
<organism evidence="10">
    <name type="scientific">bioreactor metagenome</name>
    <dbReference type="NCBI Taxonomy" id="1076179"/>
    <lineage>
        <taxon>unclassified sequences</taxon>
        <taxon>metagenomes</taxon>
        <taxon>ecological metagenomes</taxon>
    </lineage>
</organism>
<keyword evidence="2" id="KW-0813">Transport</keyword>
<evidence type="ECO:0000256" key="4">
    <source>
        <dbReference type="ARBA" id="ARBA00022519"/>
    </source>
</evidence>
<feature type="transmembrane region" description="Helical" evidence="8">
    <location>
        <begin position="145"/>
        <end position="166"/>
    </location>
</feature>
<keyword evidence="7 8" id="KW-0472">Membrane</keyword>
<keyword evidence="4" id="KW-0997">Cell inner membrane</keyword>
<proteinExistence type="predicted"/>
<evidence type="ECO:0000256" key="6">
    <source>
        <dbReference type="ARBA" id="ARBA00022989"/>
    </source>
</evidence>
<evidence type="ECO:0000259" key="9">
    <source>
        <dbReference type="Pfam" id="PF04290"/>
    </source>
</evidence>
<feature type="transmembrane region" description="Helical" evidence="8">
    <location>
        <begin position="34"/>
        <end position="57"/>
    </location>
</feature>
<feature type="transmembrane region" description="Helical" evidence="8">
    <location>
        <begin position="69"/>
        <end position="85"/>
    </location>
</feature>
<sequence length="182" mass="20411">MRDSLPLRHESPETRPEVKVLKLLKWLDEHFEEYVLSGLLVVIAVVMMLQVIMRYVFNASLSWAEEASRYAFVWSALVSIGYSIKENSILKVDTLVEALPAGLKHLLITLINLSVTLFFGYLLINSIPAVQRVIMTGQTSPALKIPLGWIYFAAVAGFFLATVRSIQKTGQDLGFTIRKKGV</sequence>
<dbReference type="AlphaFoldDB" id="A0A644XG78"/>
<keyword evidence="3" id="KW-1003">Cell membrane</keyword>
<gene>
    <name evidence="10" type="ORF">SDC9_61602</name>
</gene>